<reference evidence="6" key="2">
    <citation type="submission" date="2023-01" db="EMBL/GenBank/DDBJ databases">
        <authorList>
            <person name="Petersen C."/>
        </authorList>
    </citation>
    <scope>NUCLEOTIDE SEQUENCE</scope>
    <source>
        <strain evidence="6">IBT 17514</strain>
    </source>
</reference>
<dbReference type="PROSITE" id="PS51987">
    <property type="entry name" value="GS_CATALYTIC"/>
    <property type="match status" value="1"/>
</dbReference>
<dbReference type="Proteomes" id="UP001215712">
    <property type="component" value="Unassembled WGS sequence"/>
</dbReference>
<evidence type="ECO:0000256" key="3">
    <source>
        <dbReference type="PROSITE-ProRule" id="PRU01331"/>
    </source>
</evidence>
<name>A0AAD6HLT6_9EURO</name>
<dbReference type="GO" id="GO:0006542">
    <property type="term" value="P:glutamine biosynthetic process"/>
    <property type="evidence" value="ECO:0007669"/>
    <property type="project" value="InterPro"/>
</dbReference>
<gene>
    <name evidence="6" type="ORF">N7493_006024</name>
</gene>
<evidence type="ECO:0000256" key="4">
    <source>
        <dbReference type="RuleBase" id="RU000384"/>
    </source>
</evidence>
<comment type="caution">
    <text evidence="6">The sequence shown here is derived from an EMBL/GenBank/DDBJ whole genome shotgun (WGS) entry which is preliminary data.</text>
</comment>
<reference evidence="6" key="1">
    <citation type="journal article" date="2023" name="IMA Fungus">
        <title>Comparative genomic study of the Penicillium genus elucidates a diverse pangenome and 15 lateral gene transfer events.</title>
        <authorList>
            <person name="Petersen C."/>
            <person name="Sorensen T."/>
            <person name="Nielsen M.R."/>
            <person name="Sondergaard T.E."/>
            <person name="Sorensen J.L."/>
            <person name="Fitzpatrick D.A."/>
            <person name="Frisvad J.C."/>
            <person name="Nielsen K.L."/>
        </authorList>
    </citation>
    <scope>NUCLEOTIDE SEQUENCE</scope>
    <source>
        <strain evidence="6">IBT 17514</strain>
    </source>
</reference>
<dbReference type="InterPro" id="IPR036651">
    <property type="entry name" value="Gln_synt_N_sf"/>
</dbReference>
<proteinExistence type="inferred from homology"/>
<dbReference type="Gene3D" id="3.10.20.70">
    <property type="entry name" value="Glutamine synthetase, N-terminal domain"/>
    <property type="match status" value="1"/>
</dbReference>
<dbReference type="PANTHER" id="PTHR43785">
    <property type="entry name" value="GAMMA-GLUTAMYLPUTRESCINE SYNTHETASE"/>
    <property type="match status" value="1"/>
</dbReference>
<dbReference type="PANTHER" id="PTHR43785:SF2">
    <property type="entry name" value="TYPE-1 GLUTAMINE SYNTHETASE 1"/>
    <property type="match status" value="1"/>
</dbReference>
<evidence type="ECO:0000259" key="5">
    <source>
        <dbReference type="PROSITE" id="PS51987"/>
    </source>
</evidence>
<keyword evidence="2" id="KW-0436">Ligase</keyword>
<accession>A0AAD6HLT6</accession>
<feature type="domain" description="GS catalytic" evidence="5">
    <location>
        <begin position="118"/>
        <end position="436"/>
    </location>
</feature>
<dbReference type="EMBL" id="JAQJAN010000007">
    <property type="protein sequence ID" value="KAJ5726997.1"/>
    <property type="molecule type" value="Genomic_DNA"/>
</dbReference>
<evidence type="ECO:0000313" key="7">
    <source>
        <dbReference type="Proteomes" id="UP001215712"/>
    </source>
</evidence>
<protein>
    <recommendedName>
        <fullName evidence="1">Glutamine synthetase</fullName>
    </recommendedName>
</protein>
<dbReference type="SMART" id="SM01230">
    <property type="entry name" value="Gln-synt_C"/>
    <property type="match status" value="1"/>
</dbReference>
<dbReference type="InterPro" id="IPR008146">
    <property type="entry name" value="Gln_synth_cat_dom"/>
</dbReference>
<dbReference type="Gene3D" id="3.30.590.10">
    <property type="entry name" value="Glutamine synthetase/guanido kinase, catalytic domain"/>
    <property type="match status" value="1"/>
</dbReference>
<dbReference type="AlphaFoldDB" id="A0AAD6HLT6"/>
<evidence type="ECO:0000256" key="2">
    <source>
        <dbReference type="ARBA" id="ARBA00022598"/>
    </source>
</evidence>
<organism evidence="6 7">
    <name type="scientific">Penicillium malachiteum</name>
    <dbReference type="NCBI Taxonomy" id="1324776"/>
    <lineage>
        <taxon>Eukaryota</taxon>
        <taxon>Fungi</taxon>
        <taxon>Dikarya</taxon>
        <taxon>Ascomycota</taxon>
        <taxon>Pezizomycotina</taxon>
        <taxon>Eurotiomycetes</taxon>
        <taxon>Eurotiomycetidae</taxon>
        <taxon>Eurotiales</taxon>
        <taxon>Aspergillaceae</taxon>
        <taxon>Penicillium</taxon>
    </lineage>
</organism>
<sequence>MTVLHKPAKLLEFRGKYPNTNFIRFQWQDYSGVHRARVLIFDTVIDLVSQGNPFQAAGIAIDCTVTNSILPRQPPRGMHYAIPDWSTLRLSSHPGTALVMCALDYQIQDLPLRSDLCPRQTLTKVLRQARETCQLDFLVGFEVEFIVMKSSSSPSSTMTRCSNGLGHFAVSGFRDLCYQYVEECVNDLRSQGAKIQAVHTEGFRGQYEIVLGPLPPMQAIDQLILVHDYLKGTFSRHGYEVTMSPKPVATESQANGQHMHISLQPASPSLEASFLAGILTRLPSLCAFCLPLSTSYQRLGMRMAGETVSWGTHSRLVPIRKVEPSHWEIRCIDVTANMYITVAAIIAAGLLGLMGRESLTWPDLGIRENQHLASQSELLPRGLDEALEALDTDVGLLASILGRPLIDHFVELKRYENSQIENMEPQAVRELLIEQF</sequence>
<dbReference type="GO" id="GO:0004356">
    <property type="term" value="F:glutamine synthetase activity"/>
    <property type="evidence" value="ECO:0007669"/>
    <property type="project" value="InterPro"/>
</dbReference>
<comment type="similarity">
    <text evidence="3 4">Belongs to the glutamine synthetase family.</text>
</comment>
<dbReference type="SUPFAM" id="SSF55931">
    <property type="entry name" value="Glutamine synthetase/guanido kinase"/>
    <property type="match status" value="1"/>
</dbReference>
<dbReference type="Pfam" id="PF00120">
    <property type="entry name" value="Gln-synt_C"/>
    <property type="match status" value="1"/>
</dbReference>
<keyword evidence="7" id="KW-1185">Reference proteome</keyword>
<evidence type="ECO:0000256" key="1">
    <source>
        <dbReference type="ARBA" id="ARBA00021364"/>
    </source>
</evidence>
<evidence type="ECO:0000313" key="6">
    <source>
        <dbReference type="EMBL" id="KAJ5726997.1"/>
    </source>
</evidence>
<dbReference type="InterPro" id="IPR014746">
    <property type="entry name" value="Gln_synth/guanido_kin_cat_dom"/>
</dbReference>